<protein>
    <recommendedName>
        <fullName evidence="1">Uncharacterized protein TP-0789 domain-containing protein</fullName>
    </recommendedName>
</protein>
<keyword evidence="3" id="KW-1185">Reference proteome</keyword>
<dbReference type="CDD" id="cd16329">
    <property type="entry name" value="LolA_like"/>
    <property type="match status" value="1"/>
</dbReference>
<dbReference type="HOGENOM" id="CLU_081285_0_0_6"/>
<dbReference type="PIRSF" id="PIRSF028205">
    <property type="entry name" value="UCP028205"/>
    <property type="match status" value="1"/>
</dbReference>
<gene>
    <name evidence="2" type="ORF">Z042_02110</name>
</gene>
<dbReference type="InterPro" id="IPR011220">
    <property type="entry name" value="UCP028205"/>
</dbReference>
<dbReference type="KEGG" id="sfo:Z042_02110"/>
<reference evidence="2 3" key="2">
    <citation type="submission" date="2015-03" db="EMBL/GenBank/DDBJ databases">
        <authorList>
            <person name="Chan K.-G."/>
        </authorList>
    </citation>
    <scope>NUCLEOTIDE SEQUENCE [LARGE SCALE GENOMIC DNA]</scope>
    <source>
        <strain evidence="2 3">RB-25</strain>
    </source>
</reference>
<evidence type="ECO:0000313" key="2">
    <source>
        <dbReference type="EMBL" id="AHG18554.2"/>
    </source>
</evidence>
<evidence type="ECO:0000259" key="1">
    <source>
        <dbReference type="Pfam" id="PF17131"/>
    </source>
</evidence>
<dbReference type="Pfam" id="PF17131">
    <property type="entry name" value="LolA_like"/>
    <property type="match status" value="1"/>
</dbReference>
<dbReference type="AlphaFoldDB" id="W0L835"/>
<dbReference type="EMBL" id="CP007044">
    <property type="protein sequence ID" value="AHG18554.2"/>
    <property type="molecule type" value="Genomic_DNA"/>
</dbReference>
<dbReference type="Gene3D" id="2.50.20.10">
    <property type="entry name" value="Lipoprotein localisation LolA/LolB/LppX"/>
    <property type="match status" value="1"/>
</dbReference>
<dbReference type="Proteomes" id="UP000019030">
    <property type="component" value="Chromosome"/>
</dbReference>
<proteinExistence type="predicted"/>
<dbReference type="STRING" id="1441930.Z042_02110"/>
<name>W0L835_9GAMM</name>
<reference evidence="2 3" key="1">
    <citation type="submission" date="2014-01" db="EMBL/GenBank/DDBJ databases">
        <title>Isolation of Serratia multitudinisentens RB-25 from Ex-Landfill site.</title>
        <authorList>
            <person name="Robson E.H.J."/>
        </authorList>
    </citation>
    <scope>NUCLEOTIDE SEQUENCE [LARGE SCALE GENOMIC DNA]</scope>
    <source>
        <strain evidence="2 3">RB-25</strain>
    </source>
</reference>
<sequence length="235" mass="26104">MFVPSVLAEPSVEQRLKQADSYRQEAGSIKAEVGVNQFVQGSLKATQLYDVYTKPGKGSLVVFKSAAEAGQKMLMQDDNYWLFMPKSRRPIRITPMQKLLGDASVGDISSLSWSESYRAEVKQPKLQVNGEDALELLLEAKSKGASYHKIELVLSASDSFPLAANLYLQSGKLAKTAQFSRGVMNNHPAVISMKLLDGIQQKNETIIEFKGSRTIDIDDKLFNPSYLVRNNLENI</sequence>
<organism evidence="2 3">
    <name type="scientific">Chania multitudinisentens RB-25</name>
    <dbReference type="NCBI Taxonomy" id="1441930"/>
    <lineage>
        <taxon>Bacteria</taxon>
        <taxon>Pseudomonadati</taxon>
        <taxon>Pseudomonadota</taxon>
        <taxon>Gammaproteobacteria</taxon>
        <taxon>Enterobacterales</taxon>
        <taxon>Yersiniaceae</taxon>
        <taxon>Chania</taxon>
    </lineage>
</organism>
<dbReference type="eggNOG" id="COG2834">
    <property type="taxonomic scope" value="Bacteria"/>
</dbReference>
<feature type="domain" description="Uncharacterized protein TP-0789" evidence="1">
    <location>
        <begin position="59"/>
        <end position="229"/>
    </location>
</feature>
<evidence type="ECO:0000313" key="3">
    <source>
        <dbReference type="Proteomes" id="UP000019030"/>
    </source>
</evidence>
<dbReference type="InterPro" id="IPR033399">
    <property type="entry name" value="TP_0789-like"/>
</dbReference>
<accession>W0L835</accession>